<keyword evidence="1" id="KW-0472">Membrane</keyword>
<reference evidence="2" key="1">
    <citation type="submission" date="2020-09" db="EMBL/GenBank/DDBJ databases">
        <title>Secondary metabolite and genome analysis of marine Streptomyces chumphonensis KK1-2T.</title>
        <authorList>
            <person name="Phongsopitanun W."/>
            <person name="Kanchanasin P."/>
            <person name="Pittayakhajonwut P."/>
            <person name="Suwanborirux K."/>
            <person name="Tanasupawat S."/>
        </authorList>
    </citation>
    <scope>NUCLEOTIDE SEQUENCE</scope>
    <source>
        <strain evidence="2">KK1-2</strain>
    </source>
</reference>
<gene>
    <name evidence="2" type="ORF">IF129_00085</name>
</gene>
<sequence>MTTAAGARPTSRRHDAATGPRLRWWALPLPVAVFALLLALLLLGGGQGSGGAAETASGFGQVASVLWEKLHAAGSA</sequence>
<keyword evidence="1" id="KW-1133">Transmembrane helix</keyword>
<evidence type="ECO:0000256" key="1">
    <source>
        <dbReference type="SAM" id="Phobius"/>
    </source>
</evidence>
<dbReference type="AlphaFoldDB" id="A0A927IAN6"/>
<evidence type="ECO:0000313" key="2">
    <source>
        <dbReference type="EMBL" id="MBD3929972.1"/>
    </source>
</evidence>
<keyword evidence="3" id="KW-1185">Reference proteome</keyword>
<proteinExistence type="predicted"/>
<keyword evidence="1" id="KW-0812">Transmembrane</keyword>
<organism evidence="2 3">
    <name type="scientific">Streptomyces chumphonensis</name>
    <dbReference type="NCBI Taxonomy" id="1214925"/>
    <lineage>
        <taxon>Bacteria</taxon>
        <taxon>Bacillati</taxon>
        <taxon>Actinomycetota</taxon>
        <taxon>Actinomycetes</taxon>
        <taxon>Kitasatosporales</taxon>
        <taxon>Streptomycetaceae</taxon>
        <taxon>Streptomyces</taxon>
    </lineage>
</organism>
<accession>A0A927IAN6</accession>
<feature type="transmembrane region" description="Helical" evidence="1">
    <location>
        <begin position="24"/>
        <end position="43"/>
    </location>
</feature>
<comment type="caution">
    <text evidence="2">The sequence shown here is derived from an EMBL/GenBank/DDBJ whole genome shotgun (WGS) entry which is preliminary data.</text>
</comment>
<name>A0A927IAN6_9ACTN</name>
<dbReference type="RefSeq" id="WP_191207294.1">
    <property type="nucleotide sequence ID" value="NZ_BAABKL010000025.1"/>
</dbReference>
<dbReference type="EMBL" id="JACXYU010000001">
    <property type="protein sequence ID" value="MBD3929972.1"/>
    <property type="molecule type" value="Genomic_DNA"/>
</dbReference>
<protein>
    <submittedName>
        <fullName evidence="2">Uncharacterized protein</fullName>
    </submittedName>
</protein>
<evidence type="ECO:0000313" key="3">
    <source>
        <dbReference type="Proteomes" id="UP000632289"/>
    </source>
</evidence>
<dbReference type="Proteomes" id="UP000632289">
    <property type="component" value="Unassembled WGS sequence"/>
</dbReference>